<dbReference type="PANTHER" id="PTHR18895:SF74">
    <property type="entry name" value="MTRF1L RELEASE FACTOR GLUTAMINE METHYLTRANSFERASE"/>
    <property type="match status" value="1"/>
</dbReference>
<feature type="binding site" evidence="5">
    <location>
        <position position="194"/>
    </location>
    <ligand>
        <name>S-adenosyl-L-methionine</name>
        <dbReference type="ChEBI" id="CHEBI:59789"/>
    </ligand>
</feature>
<dbReference type="SUPFAM" id="SSF53335">
    <property type="entry name" value="S-adenosyl-L-methionine-dependent methyltransferases"/>
    <property type="match status" value="1"/>
</dbReference>
<keyword evidence="2 5" id="KW-0808">Transferase</keyword>
<dbReference type="PROSITE" id="PS00092">
    <property type="entry name" value="N6_MTASE"/>
    <property type="match status" value="1"/>
</dbReference>
<dbReference type="Gene3D" id="3.40.50.150">
    <property type="entry name" value="Vaccinia Virus protein VP39"/>
    <property type="match status" value="1"/>
</dbReference>
<evidence type="ECO:0000259" key="7">
    <source>
        <dbReference type="Pfam" id="PF17827"/>
    </source>
</evidence>
<dbReference type="PANTHER" id="PTHR18895">
    <property type="entry name" value="HEMK METHYLTRANSFERASE"/>
    <property type="match status" value="1"/>
</dbReference>
<dbReference type="NCBIfam" id="TIGR03534">
    <property type="entry name" value="RF_mod_PrmC"/>
    <property type="match status" value="1"/>
</dbReference>
<comment type="similarity">
    <text evidence="5">Belongs to the protein N5-glutamine methyltransferase family. PrmC subfamily.</text>
</comment>
<dbReference type="Pfam" id="PF17827">
    <property type="entry name" value="PrmC_N"/>
    <property type="match status" value="1"/>
</dbReference>
<evidence type="ECO:0000313" key="8">
    <source>
        <dbReference type="EMBL" id="MFC5589179.1"/>
    </source>
</evidence>
<protein>
    <recommendedName>
        <fullName evidence="5">Release factor glutamine methyltransferase</fullName>
        <shortName evidence="5">RF MTase</shortName>
        <ecNumber evidence="5">2.1.1.297</ecNumber>
    </recommendedName>
    <alternativeName>
        <fullName evidence="5">N5-glutamine methyltransferase PrmC</fullName>
    </alternativeName>
    <alternativeName>
        <fullName evidence="5">Protein-(glutamine-N5) MTase PrmC</fullName>
    </alternativeName>
    <alternativeName>
        <fullName evidence="5">Protein-glutamine N-methyltransferase PrmC</fullName>
    </alternativeName>
</protein>
<dbReference type="InterPro" id="IPR002052">
    <property type="entry name" value="DNA_methylase_N6_adenine_CS"/>
</dbReference>
<dbReference type="Pfam" id="PF05175">
    <property type="entry name" value="MTS"/>
    <property type="match status" value="1"/>
</dbReference>
<dbReference type="RefSeq" id="WP_381433421.1">
    <property type="nucleotide sequence ID" value="NZ_JBHSNO010000005.1"/>
</dbReference>
<feature type="binding site" evidence="5">
    <location>
        <begin position="129"/>
        <end position="133"/>
    </location>
    <ligand>
        <name>S-adenosyl-L-methionine</name>
        <dbReference type="ChEBI" id="CHEBI:59789"/>
    </ligand>
</feature>
<dbReference type="Proteomes" id="UP001596109">
    <property type="component" value="Unassembled WGS sequence"/>
</dbReference>
<evidence type="ECO:0000256" key="5">
    <source>
        <dbReference type="HAMAP-Rule" id="MF_02126"/>
    </source>
</evidence>
<dbReference type="InterPro" id="IPR004556">
    <property type="entry name" value="HemK-like"/>
</dbReference>
<dbReference type="EMBL" id="JBHSNO010000005">
    <property type="protein sequence ID" value="MFC5589179.1"/>
    <property type="molecule type" value="Genomic_DNA"/>
</dbReference>
<comment type="function">
    <text evidence="5">Methylates the class 1 translation termination release factors RF1/PrfA and RF2/PrfB on the glutamine residue of the universally conserved GGQ motif.</text>
</comment>
<keyword evidence="9" id="KW-1185">Reference proteome</keyword>
<dbReference type="InterPro" id="IPR007848">
    <property type="entry name" value="Small_mtfrase_dom"/>
</dbReference>
<dbReference type="InterPro" id="IPR040758">
    <property type="entry name" value="PrmC_N"/>
</dbReference>
<comment type="catalytic activity">
    <reaction evidence="4 5">
        <text>L-glutaminyl-[peptide chain release factor] + S-adenosyl-L-methionine = N(5)-methyl-L-glutaminyl-[peptide chain release factor] + S-adenosyl-L-homocysteine + H(+)</text>
        <dbReference type="Rhea" id="RHEA:42896"/>
        <dbReference type="Rhea" id="RHEA-COMP:10271"/>
        <dbReference type="Rhea" id="RHEA-COMP:10272"/>
        <dbReference type="ChEBI" id="CHEBI:15378"/>
        <dbReference type="ChEBI" id="CHEBI:30011"/>
        <dbReference type="ChEBI" id="CHEBI:57856"/>
        <dbReference type="ChEBI" id="CHEBI:59789"/>
        <dbReference type="ChEBI" id="CHEBI:61891"/>
        <dbReference type="EC" id="2.1.1.297"/>
    </reaction>
</comment>
<proteinExistence type="inferred from homology"/>
<name>A0ABW0TJS0_9BACL</name>
<dbReference type="NCBIfam" id="TIGR00536">
    <property type="entry name" value="hemK_fam"/>
    <property type="match status" value="1"/>
</dbReference>
<dbReference type="EC" id="2.1.1.297" evidence="5"/>
<comment type="caution">
    <text evidence="5">Lacks conserved residue(s) required for the propagation of feature annotation.</text>
</comment>
<keyword evidence="3 5" id="KW-0949">S-adenosyl-L-methionine</keyword>
<dbReference type="Gene3D" id="1.10.8.10">
    <property type="entry name" value="DNA helicase RuvA subunit, C-terminal domain"/>
    <property type="match status" value="1"/>
</dbReference>
<dbReference type="InterPro" id="IPR050320">
    <property type="entry name" value="N5-glutamine_MTase"/>
</dbReference>
<feature type="domain" description="Release factor glutamine methyltransferase N-terminal" evidence="7">
    <location>
        <begin position="14"/>
        <end position="81"/>
    </location>
</feature>
<evidence type="ECO:0000256" key="3">
    <source>
        <dbReference type="ARBA" id="ARBA00022691"/>
    </source>
</evidence>
<dbReference type="GO" id="GO:0032259">
    <property type="term" value="P:methylation"/>
    <property type="evidence" value="ECO:0007669"/>
    <property type="project" value="UniProtKB-KW"/>
</dbReference>
<accession>A0ABW0TJS0</accession>
<dbReference type="InterPro" id="IPR019874">
    <property type="entry name" value="RF_methyltr_PrmC"/>
</dbReference>
<comment type="caution">
    <text evidence="8">The sequence shown here is derived from an EMBL/GenBank/DDBJ whole genome shotgun (WGS) entry which is preliminary data.</text>
</comment>
<feature type="domain" description="Methyltransferase small" evidence="6">
    <location>
        <begin position="120"/>
        <end position="205"/>
    </location>
</feature>
<feature type="binding site" evidence="5">
    <location>
        <position position="152"/>
    </location>
    <ligand>
        <name>S-adenosyl-L-methionine</name>
        <dbReference type="ChEBI" id="CHEBI:59789"/>
    </ligand>
</feature>
<dbReference type="InterPro" id="IPR029063">
    <property type="entry name" value="SAM-dependent_MTases_sf"/>
</dbReference>
<evidence type="ECO:0000256" key="2">
    <source>
        <dbReference type="ARBA" id="ARBA00022679"/>
    </source>
</evidence>
<dbReference type="GO" id="GO:0102559">
    <property type="term" value="F:peptide chain release factor N(5)-glutamine methyltransferase activity"/>
    <property type="evidence" value="ECO:0007669"/>
    <property type="project" value="UniProtKB-EC"/>
</dbReference>
<dbReference type="CDD" id="cd02440">
    <property type="entry name" value="AdoMet_MTases"/>
    <property type="match status" value="1"/>
</dbReference>
<gene>
    <name evidence="5 8" type="primary">prmC</name>
    <name evidence="8" type="ORF">ACFPRA_09790</name>
</gene>
<keyword evidence="1 5" id="KW-0489">Methyltransferase</keyword>
<evidence type="ECO:0000256" key="4">
    <source>
        <dbReference type="ARBA" id="ARBA00048391"/>
    </source>
</evidence>
<evidence type="ECO:0000313" key="9">
    <source>
        <dbReference type="Proteomes" id="UP001596109"/>
    </source>
</evidence>
<evidence type="ECO:0000259" key="6">
    <source>
        <dbReference type="Pfam" id="PF05175"/>
    </source>
</evidence>
<feature type="binding site" evidence="5">
    <location>
        <begin position="194"/>
        <end position="197"/>
    </location>
    <ligand>
        <name>substrate</name>
    </ligand>
</feature>
<organism evidence="8 9">
    <name type="scientific">Sporosarcina soli</name>
    <dbReference type="NCBI Taxonomy" id="334736"/>
    <lineage>
        <taxon>Bacteria</taxon>
        <taxon>Bacillati</taxon>
        <taxon>Bacillota</taxon>
        <taxon>Bacilli</taxon>
        <taxon>Bacillales</taxon>
        <taxon>Caryophanaceae</taxon>
        <taxon>Sporosarcina</taxon>
    </lineage>
</organism>
<reference evidence="9" key="1">
    <citation type="journal article" date="2019" name="Int. J. Syst. Evol. Microbiol.">
        <title>The Global Catalogue of Microorganisms (GCM) 10K type strain sequencing project: providing services to taxonomists for standard genome sequencing and annotation.</title>
        <authorList>
            <consortium name="The Broad Institute Genomics Platform"/>
            <consortium name="The Broad Institute Genome Sequencing Center for Infectious Disease"/>
            <person name="Wu L."/>
            <person name="Ma J."/>
        </authorList>
    </citation>
    <scope>NUCLEOTIDE SEQUENCE [LARGE SCALE GENOMIC DNA]</scope>
    <source>
        <strain evidence="9">CGMCC 4.1434</strain>
    </source>
</reference>
<dbReference type="HAMAP" id="MF_02126">
    <property type="entry name" value="RF_methyltr_PrmC"/>
    <property type="match status" value="1"/>
</dbReference>
<evidence type="ECO:0000256" key="1">
    <source>
        <dbReference type="ARBA" id="ARBA00022603"/>
    </source>
</evidence>
<sequence length="290" mass="32378">MKVWIGMTEQVYAALQRATSQLEEKGLDIHAAKLLMEHITQKTSASLLADLREPLTSEQQQAFWEAMRELLTGKPVQYIIGTEQFYGYTFKVDDNVLIPRPETEELVYNALQRGRKLFSQQSIRVADIGTGSGAIAISFKKEWPESSVTATDISERAIAVAKQNAVDNDADIDFRLGDLTSPIAGQKWDIVLSNPPYIAHDEAKQMADTVLDHEPHGALFADEDGLFFYRKLAEALPPLMNCHALIGVEIGYLQGEAVHQLFQIAFPKAVIEIVKDINGKDRMIFCKIGE</sequence>